<dbReference type="InterPro" id="IPR035398">
    <property type="entry name" value="Bac_rhamnosid_C"/>
</dbReference>
<dbReference type="Pfam" id="PF08531">
    <property type="entry name" value="Bac_rhamnosid_N"/>
    <property type="match status" value="1"/>
</dbReference>
<accession>A0A5B7TRC6</accession>
<dbReference type="OrthoDB" id="9815108at2"/>
<feature type="domain" description="Alpha-L-rhamnosidase C-terminal" evidence="7">
    <location>
        <begin position="780"/>
        <end position="848"/>
    </location>
</feature>
<dbReference type="EMBL" id="CP040749">
    <property type="protein sequence ID" value="QCX37774.1"/>
    <property type="molecule type" value="Genomic_DNA"/>
</dbReference>
<evidence type="ECO:0000256" key="2">
    <source>
        <dbReference type="ARBA" id="ARBA00012652"/>
    </source>
</evidence>
<evidence type="ECO:0000313" key="9">
    <source>
        <dbReference type="Proteomes" id="UP000306229"/>
    </source>
</evidence>
<dbReference type="EC" id="3.2.1.40" evidence="2"/>
<dbReference type="Gene3D" id="1.50.10.10">
    <property type="match status" value="1"/>
</dbReference>
<dbReference type="Gene3D" id="2.60.420.10">
    <property type="entry name" value="Maltose phosphorylase, domain 3"/>
    <property type="match status" value="1"/>
</dbReference>
<evidence type="ECO:0000259" key="6">
    <source>
        <dbReference type="Pfam" id="PF17389"/>
    </source>
</evidence>
<name>A0A5B7TRC6_9FLAO</name>
<dbReference type="GO" id="GO:0005975">
    <property type="term" value="P:carbohydrate metabolic process"/>
    <property type="evidence" value="ECO:0007669"/>
    <property type="project" value="InterPro"/>
</dbReference>
<evidence type="ECO:0000259" key="4">
    <source>
        <dbReference type="Pfam" id="PF05592"/>
    </source>
</evidence>
<reference evidence="8 9" key="1">
    <citation type="submission" date="2019-05" db="EMBL/GenBank/DDBJ databases">
        <title>Algicella ahnfeltiae gen. nov., sp. nov., a novel marine bacterium of the family Flavobacteriaceae isolated from a red alga.</title>
        <authorList>
            <person name="Nedashkovskaya O.I."/>
            <person name="Kukhlevskiy A.D."/>
            <person name="Kim S.-G."/>
            <person name="Zhukova N.V."/>
            <person name="Mikhailov V.V."/>
        </authorList>
    </citation>
    <scope>NUCLEOTIDE SEQUENCE [LARGE SCALE GENOMIC DNA]</scope>
    <source>
        <strain evidence="8 9">10Alg115</strain>
    </source>
</reference>
<evidence type="ECO:0000259" key="7">
    <source>
        <dbReference type="Pfam" id="PF17390"/>
    </source>
</evidence>
<dbReference type="InterPro" id="IPR013737">
    <property type="entry name" value="Bac_rhamnosid_N"/>
</dbReference>
<dbReference type="InterPro" id="IPR035396">
    <property type="entry name" value="Bac_rhamnosid6H"/>
</dbReference>
<organism evidence="8 9">
    <name type="scientific">Aureibaculum algae</name>
    <dbReference type="NCBI Taxonomy" id="2584122"/>
    <lineage>
        <taxon>Bacteria</taxon>
        <taxon>Pseudomonadati</taxon>
        <taxon>Bacteroidota</taxon>
        <taxon>Flavobacteriia</taxon>
        <taxon>Flavobacteriales</taxon>
        <taxon>Flavobacteriaceae</taxon>
        <taxon>Aureibaculum</taxon>
    </lineage>
</organism>
<evidence type="ECO:0000256" key="3">
    <source>
        <dbReference type="ARBA" id="ARBA00022801"/>
    </source>
</evidence>
<dbReference type="InterPro" id="IPR013783">
    <property type="entry name" value="Ig-like_fold"/>
</dbReference>
<evidence type="ECO:0000259" key="5">
    <source>
        <dbReference type="Pfam" id="PF08531"/>
    </source>
</evidence>
<sequence length="879" mass="100047">MSTITLSQTNEFSASNLRCEYLKNPIAVDVKNPRFTWKIEDKRNGALQSSYQIVIDTDSSNVAEGIGKIWNTGKMSSNATLRRYTGNQLLPFTTYYWAVTVWDKDNKRHSTPKVASFRTGMMQSSNWKGSWIMDTNDISLKPAAYFRKEFTLSKELKSAYIYTAVAGLYELELNGARVGDHQLDPTFTRFDVRNLYVTYDITNLLKKKNAISILLGNGWYNHQSTAVWNFHEALWRGRPRFCLDLRLEYTDGTIEIVSTDKSWKTSLSPVVLNSIYTGEQYNANLEEDGYNKVSFNDTLWKNSIVTQAPSKNIVSQQLHPIRAMEEIIPKSIRKISDKKYIFDLGRNISGVTKLSVSGQPQTEIRLIHSEILDNKGNLNLSNIDLHYRPTDNTDPFQTDIYTLKGEGIETFSPKFNYKGFQYVEVNSSQPIELTKESLTGIVLHSDVPKIGYINSSNNTLNKIWEATNNSYLSNLFGYPTDCPQREKNGWTGDAHIANETGLYNFDGITIYEKWLEDHRDEQQANGVLPSIIPSSGWGYDWGNGPDWTSTIAIIPWNIYLFYGDSTLLENCYLNIKRYVDHITEISEDNLTTWGLGDWIPVTTKPPVEYTSSIYYFVDVSILAKAAKLLGYQADFVHYSKLAEEIKSAFNKKYFNKETGIYGKGSQTELSTSLHWGMVPEGAEKLVAKNLADRVIKDKKHINVGLLGSKTILNALSDNGYAELAYEVASQETFPSWGWWIVNGFKTLPENWDLEKEKNDISHNHIMFGEISAWYFKALGGIKPDPNNPGFRKFILEPNFVKGLDHFEARFNSPQGEITSSWKRIGSKIYYHVVIPPNSVCRLTLKANNISKNMHPLITNKENGLIHLNLESGTYTIQIN</sequence>
<dbReference type="InterPro" id="IPR008902">
    <property type="entry name" value="Rhamnosid_concanavalin"/>
</dbReference>
<dbReference type="Gene3D" id="2.60.40.10">
    <property type="entry name" value="Immunoglobulins"/>
    <property type="match status" value="1"/>
</dbReference>
<dbReference type="Pfam" id="PF25788">
    <property type="entry name" value="Ig_Rha78A_N"/>
    <property type="match status" value="1"/>
</dbReference>
<gene>
    <name evidence="8" type="ORF">FF125_04740</name>
</gene>
<dbReference type="AlphaFoldDB" id="A0A5B7TRC6"/>
<evidence type="ECO:0000256" key="1">
    <source>
        <dbReference type="ARBA" id="ARBA00001445"/>
    </source>
</evidence>
<dbReference type="Pfam" id="PF17389">
    <property type="entry name" value="Bac_rhamnosid6H"/>
    <property type="match status" value="1"/>
</dbReference>
<evidence type="ECO:0000313" key="8">
    <source>
        <dbReference type="EMBL" id="QCX37774.1"/>
    </source>
</evidence>
<dbReference type="InterPro" id="IPR012341">
    <property type="entry name" value="6hp_glycosidase-like_sf"/>
</dbReference>
<dbReference type="GO" id="GO:0030596">
    <property type="term" value="F:alpha-L-rhamnosidase activity"/>
    <property type="evidence" value="ECO:0007669"/>
    <property type="project" value="UniProtKB-EC"/>
</dbReference>
<dbReference type="Pfam" id="PF05592">
    <property type="entry name" value="Bac_rhamnosid"/>
    <property type="match status" value="1"/>
</dbReference>
<dbReference type="Gene3D" id="2.60.120.260">
    <property type="entry name" value="Galactose-binding domain-like"/>
    <property type="match status" value="2"/>
</dbReference>
<feature type="domain" description="Bacterial alpha-L-rhamnosidase N-terminal" evidence="5">
    <location>
        <begin position="154"/>
        <end position="325"/>
    </location>
</feature>
<dbReference type="InterPro" id="IPR016007">
    <property type="entry name" value="Alpha_rhamnosid"/>
</dbReference>
<comment type="catalytic activity">
    <reaction evidence="1">
        <text>Hydrolysis of terminal non-reducing alpha-L-rhamnose residues in alpha-L-rhamnosides.</text>
        <dbReference type="EC" id="3.2.1.40"/>
    </reaction>
</comment>
<dbReference type="PANTHER" id="PTHR33307">
    <property type="entry name" value="ALPHA-RHAMNOSIDASE (EUROFUNG)"/>
    <property type="match status" value="1"/>
</dbReference>
<protein>
    <recommendedName>
        <fullName evidence="2">alpha-L-rhamnosidase</fullName>
        <ecNumber evidence="2">3.2.1.40</ecNumber>
    </recommendedName>
</protein>
<dbReference type="InterPro" id="IPR008928">
    <property type="entry name" value="6-hairpin_glycosidase_sf"/>
</dbReference>
<feature type="domain" description="Alpha-L-rhamnosidase concanavalin-like" evidence="4">
    <location>
        <begin position="333"/>
        <end position="444"/>
    </location>
</feature>
<dbReference type="RefSeq" id="WP_138948700.1">
    <property type="nucleotide sequence ID" value="NZ_CP040749.1"/>
</dbReference>
<proteinExistence type="predicted"/>
<feature type="domain" description="Alpha-L-rhamnosidase six-hairpin glycosidase" evidence="6">
    <location>
        <begin position="449"/>
        <end position="777"/>
    </location>
</feature>
<dbReference type="PANTHER" id="PTHR33307:SF6">
    <property type="entry name" value="ALPHA-RHAMNOSIDASE (EUROFUNG)-RELATED"/>
    <property type="match status" value="1"/>
</dbReference>
<dbReference type="Pfam" id="PF17390">
    <property type="entry name" value="Bac_rhamnosid_C"/>
    <property type="match status" value="1"/>
</dbReference>
<dbReference type="Proteomes" id="UP000306229">
    <property type="component" value="Chromosome"/>
</dbReference>
<dbReference type="KEGG" id="fbe:FF125_04740"/>
<keyword evidence="9" id="KW-1185">Reference proteome</keyword>
<dbReference type="PIRSF" id="PIRSF010631">
    <property type="entry name" value="A-rhamnsds"/>
    <property type="match status" value="1"/>
</dbReference>
<dbReference type="SUPFAM" id="SSF48208">
    <property type="entry name" value="Six-hairpin glycosidases"/>
    <property type="match status" value="1"/>
</dbReference>
<keyword evidence="3" id="KW-0378">Hydrolase</keyword>